<evidence type="ECO:0000313" key="3">
    <source>
        <dbReference type="Proteomes" id="UP000887116"/>
    </source>
</evidence>
<dbReference type="EMBL" id="BMAO01030828">
    <property type="protein sequence ID" value="GFQ70635.1"/>
    <property type="molecule type" value="Genomic_DNA"/>
</dbReference>
<accession>A0A8X6I4E0</accession>
<name>A0A8X6I4E0_TRICU</name>
<protein>
    <submittedName>
        <fullName evidence="2">Uncharacterized protein</fullName>
    </submittedName>
</protein>
<gene>
    <name evidence="2" type="ORF">TNCT_300361</name>
</gene>
<feature type="compositionally biased region" description="Gly residues" evidence="1">
    <location>
        <begin position="52"/>
        <end position="64"/>
    </location>
</feature>
<evidence type="ECO:0000256" key="1">
    <source>
        <dbReference type="SAM" id="MobiDB-lite"/>
    </source>
</evidence>
<sequence>MEIRALFLHLPQCSEHAVEIAVLPSFCKVKRCILFVSESDWAVDENHSVGNNKGGTGGRGGGSVGPPTIRRSSTLKRVSFPHMKDPARSLHIWWNL</sequence>
<dbReference type="Proteomes" id="UP000887116">
    <property type="component" value="Unassembled WGS sequence"/>
</dbReference>
<comment type="caution">
    <text evidence="2">The sequence shown here is derived from an EMBL/GenBank/DDBJ whole genome shotgun (WGS) entry which is preliminary data.</text>
</comment>
<feature type="region of interest" description="Disordered" evidence="1">
    <location>
        <begin position="47"/>
        <end position="74"/>
    </location>
</feature>
<organism evidence="2 3">
    <name type="scientific">Trichonephila clavata</name>
    <name type="common">Joro spider</name>
    <name type="synonym">Nephila clavata</name>
    <dbReference type="NCBI Taxonomy" id="2740835"/>
    <lineage>
        <taxon>Eukaryota</taxon>
        <taxon>Metazoa</taxon>
        <taxon>Ecdysozoa</taxon>
        <taxon>Arthropoda</taxon>
        <taxon>Chelicerata</taxon>
        <taxon>Arachnida</taxon>
        <taxon>Araneae</taxon>
        <taxon>Araneomorphae</taxon>
        <taxon>Entelegynae</taxon>
        <taxon>Araneoidea</taxon>
        <taxon>Nephilidae</taxon>
        <taxon>Trichonephila</taxon>
    </lineage>
</organism>
<reference evidence="2" key="1">
    <citation type="submission" date="2020-07" db="EMBL/GenBank/DDBJ databases">
        <title>Multicomponent nature underlies the extraordinary mechanical properties of spider dragline silk.</title>
        <authorList>
            <person name="Kono N."/>
            <person name="Nakamura H."/>
            <person name="Mori M."/>
            <person name="Yoshida Y."/>
            <person name="Ohtoshi R."/>
            <person name="Malay A.D."/>
            <person name="Moran D.A.P."/>
            <person name="Tomita M."/>
            <person name="Numata K."/>
            <person name="Arakawa K."/>
        </authorList>
    </citation>
    <scope>NUCLEOTIDE SEQUENCE</scope>
</reference>
<evidence type="ECO:0000313" key="2">
    <source>
        <dbReference type="EMBL" id="GFQ70635.1"/>
    </source>
</evidence>
<keyword evidence="3" id="KW-1185">Reference proteome</keyword>
<dbReference type="AlphaFoldDB" id="A0A8X6I4E0"/>
<proteinExistence type="predicted"/>